<dbReference type="SUPFAM" id="SSF46785">
    <property type="entry name" value="Winged helix' DNA-binding domain"/>
    <property type="match status" value="1"/>
</dbReference>
<organism evidence="2 3">
    <name type="scientific">Limnoglobus roseus</name>
    <dbReference type="NCBI Taxonomy" id="2598579"/>
    <lineage>
        <taxon>Bacteria</taxon>
        <taxon>Pseudomonadati</taxon>
        <taxon>Planctomycetota</taxon>
        <taxon>Planctomycetia</taxon>
        <taxon>Gemmatales</taxon>
        <taxon>Gemmataceae</taxon>
        <taxon>Limnoglobus</taxon>
    </lineage>
</organism>
<dbReference type="AlphaFoldDB" id="A0A5C1AGA8"/>
<dbReference type="OrthoDB" id="9795247at2"/>
<name>A0A5C1AGA8_9BACT</name>
<evidence type="ECO:0000313" key="3">
    <source>
        <dbReference type="Proteomes" id="UP000324974"/>
    </source>
</evidence>
<dbReference type="CDD" id="cd00090">
    <property type="entry name" value="HTH_ARSR"/>
    <property type="match status" value="1"/>
</dbReference>
<sequence length="395" mass="42310">MSDEVTSNLRPQLLGRMTQRAVVEALKSKGPMSRADIARLTGISPTTVSSAVTQVVRTGLIEETDAEISGPGRPGKILRLASDAVQVLGVSIEPEFCKMMLGGIDGHPNFDSLVQFPTPHTYGRLLAEIERHARAWMQRPNTRILGIGLSLPGVIDSTGDLSVFSPNLHQIDDQQPSRDLRNRLGLTTVLIQENDALCLGERRVHQIDDLCVVDYTGGLGVGCLVGGRLIGQHIGLPRELGHITVVLNGEKCGCGNIGCLETVATDTTFARLVSAKVHKSLTVDEALAYAAEDPSRVRAELDFVLDYLAVAVAAVTNLFAPPLIAMHGKLLGLQPTLLAQLSERSGKRKLAPYRDRCRLVSAATTKAEGAIAGILDHLFEELGPILQPSVIAGHA</sequence>
<dbReference type="KEGG" id="lrs:PX52LOC_04159"/>
<reference evidence="3" key="1">
    <citation type="submission" date="2019-08" db="EMBL/GenBank/DDBJ databases">
        <title>Limnoglobus roseus gen. nov., sp. nov., a novel freshwater planctomycete with a giant genome from the family Gemmataceae.</title>
        <authorList>
            <person name="Kulichevskaya I.S."/>
            <person name="Naumoff D.G."/>
            <person name="Miroshnikov K."/>
            <person name="Ivanova A."/>
            <person name="Philippov D.A."/>
            <person name="Hakobyan A."/>
            <person name="Rijpstra I.C."/>
            <person name="Sinninghe Damste J.S."/>
            <person name="Liesack W."/>
            <person name="Dedysh S.N."/>
        </authorList>
    </citation>
    <scope>NUCLEOTIDE SEQUENCE [LARGE SCALE GENOMIC DNA]</scope>
    <source>
        <strain evidence="3">PX52</strain>
    </source>
</reference>
<accession>A0A5C1AGA8</accession>
<evidence type="ECO:0000313" key="2">
    <source>
        <dbReference type="EMBL" id="QEL17177.1"/>
    </source>
</evidence>
<dbReference type="Pfam" id="PF13412">
    <property type="entry name" value="HTH_24"/>
    <property type="match status" value="1"/>
</dbReference>
<dbReference type="EMBL" id="CP042425">
    <property type="protein sequence ID" value="QEL17177.1"/>
    <property type="molecule type" value="Genomic_DNA"/>
</dbReference>
<gene>
    <name evidence="2" type="ORF">PX52LOC_04159</name>
</gene>
<dbReference type="InterPro" id="IPR000600">
    <property type="entry name" value="ROK"/>
</dbReference>
<protein>
    <submittedName>
        <fullName evidence="2">ROK family transcriptional regulator</fullName>
    </submittedName>
</protein>
<dbReference type="GO" id="GO:0006355">
    <property type="term" value="P:regulation of DNA-templated transcription"/>
    <property type="evidence" value="ECO:0007669"/>
    <property type="project" value="UniProtKB-ARBA"/>
</dbReference>
<proteinExistence type="inferred from homology"/>
<keyword evidence="3" id="KW-1185">Reference proteome</keyword>
<dbReference type="Gene3D" id="1.10.10.10">
    <property type="entry name" value="Winged helix-like DNA-binding domain superfamily/Winged helix DNA-binding domain"/>
    <property type="match status" value="1"/>
</dbReference>
<dbReference type="Proteomes" id="UP000324974">
    <property type="component" value="Chromosome"/>
</dbReference>
<evidence type="ECO:0000256" key="1">
    <source>
        <dbReference type="ARBA" id="ARBA00006479"/>
    </source>
</evidence>
<dbReference type="SUPFAM" id="SSF53067">
    <property type="entry name" value="Actin-like ATPase domain"/>
    <property type="match status" value="2"/>
</dbReference>
<dbReference type="Pfam" id="PF00480">
    <property type="entry name" value="ROK"/>
    <property type="match status" value="1"/>
</dbReference>
<dbReference type="InterPro" id="IPR036390">
    <property type="entry name" value="WH_DNA-bd_sf"/>
</dbReference>
<dbReference type="InterPro" id="IPR011991">
    <property type="entry name" value="ArsR-like_HTH"/>
</dbReference>
<dbReference type="InterPro" id="IPR043129">
    <property type="entry name" value="ATPase_NBD"/>
</dbReference>
<dbReference type="RefSeq" id="WP_149111820.1">
    <property type="nucleotide sequence ID" value="NZ_CP042425.1"/>
</dbReference>
<dbReference type="InterPro" id="IPR036388">
    <property type="entry name" value="WH-like_DNA-bd_sf"/>
</dbReference>
<comment type="similarity">
    <text evidence="1">Belongs to the ROK (NagC/XylR) family.</text>
</comment>
<dbReference type="PANTHER" id="PTHR18964">
    <property type="entry name" value="ROK (REPRESSOR, ORF, KINASE) FAMILY"/>
    <property type="match status" value="1"/>
</dbReference>
<dbReference type="Gene3D" id="3.30.420.40">
    <property type="match status" value="2"/>
</dbReference>
<dbReference type="PANTHER" id="PTHR18964:SF149">
    <property type="entry name" value="BIFUNCTIONAL UDP-N-ACETYLGLUCOSAMINE 2-EPIMERASE_N-ACETYLMANNOSAMINE KINASE"/>
    <property type="match status" value="1"/>
</dbReference>